<dbReference type="InterPro" id="IPR036291">
    <property type="entry name" value="NAD(P)-bd_dom_sf"/>
</dbReference>
<evidence type="ECO:0000313" key="6">
    <source>
        <dbReference type="EMBL" id="KAG5184463.1"/>
    </source>
</evidence>
<dbReference type="SUPFAM" id="SSF51206">
    <property type="entry name" value="cAMP-binding domain-like"/>
    <property type="match status" value="1"/>
</dbReference>
<dbReference type="SUPFAM" id="SSF51735">
    <property type="entry name" value="NAD(P)-binding Rossmann-fold domains"/>
    <property type="match status" value="1"/>
</dbReference>
<dbReference type="InterPro" id="IPR029753">
    <property type="entry name" value="D-isomer_DH_CS"/>
</dbReference>
<dbReference type="Pfam" id="PF02826">
    <property type="entry name" value="2-Hacid_dh_C"/>
    <property type="match status" value="1"/>
</dbReference>
<dbReference type="InterPro" id="IPR058205">
    <property type="entry name" value="D-LDH-like"/>
</dbReference>
<protein>
    <submittedName>
        <fullName evidence="6">2-hydroxyacid dehydrogenase</fullName>
    </submittedName>
</protein>
<dbReference type="GO" id="GO:0051287">
    <property type="term" value="F:NAD binding"/>
    <property type="evidence" value="ECO:0007669"/>
    <property type="project" value="InterPro"/>
</dbReference>
<dbReference type="EMBL" id="JAFCMP010000166">
    <property type="protein sequence ID" value="KAG5184463.1"/>
    <property type="molecule type" value="Genomic_DNA"/>
</dbReference>
<evidence type="ECO:0000313" key="7">
    <source>
        <dbReference type="Proteomes" id="UP000664859"/>
    </source>
</evidence>
<evidence type="ECO:0000256" key="3">
    <source>
        <dbReference type="ARBA" id="ARBA00023027"/>
    </source>
</evidence>
<dbReference type="PROSITE" id="PS00671">
    <property type="entry name" value="D_2_HYDROXYACID_DH_3"/>
    <property type="match status" value="1"/>
</dbReference>
<dbReference type="OrthoDB" id="298012at2759"/>
<dbReference type="InterPro" id="IPR000595">
    <property type="entry name" value="cNMP-bd_dom"/>
</dbReference>
<keyword evidence="3" id="KW-0520">NAD</keyword>
<gene>
    <name evidence="6" type="ORF">JKP88DRAFT_194973</name>
</gene>
<evidence type="ECO:0000256" key="2">
    <source>
        <dbReference type="ARBA" id="ARBA00023002"/>
    </source>
</evidence>
<dbReference type="Gene3D" id="3.40.50.720">
    <property type="entry name" value="NAD(P)-binding Rossmann-like Domain"/>
    <property type="match status" value="2"/>
</dbReference>
<evidence type="ECO:0000256" key="4">
    <source>
        <dbReference type="RuleBase" id="RU003719"/>
    </source>
</evidence>
<dbReference type="InterPro" id="IPR018490">
    <property type="entry name" value="cNMP-bd_dom_sf"/>
</dbReference>
<dbReference type="InterPro" id="IPR006139">
    <property type="entry name" value="D-isomer_2_OHA_DH_cat_dom"/>
</dbReference>
<comment type="caution">
    <text evidence="6">The sequence shown here is derived from an EMBL/GenBank/DDBJ whole genome shotgun (WGS) entry which is preliminary data.</text>
</comment>
<dbReference type="PANTHER" id="PTHR43026:SF1">
    <property type="entry name" value="2-HYDROXYACID DEHYDROGENASE HOMOLOG 1-RELATED"/>
    <property type="match status" value="1"/>
</dbReference>
<dbReference type="PROSITE" id="PS50042">
    <property type="entry name" value="CNMP_BINDING_3"/>
    <property type="match status" value="1"/>
</dbReference>
<dbReference type="SUPFAM" id="SSF52283">
    <property type="entry name" value="Formate/glycerate dehydrogenase catalytic domain-like"/>
    <property type="match status" value="1"/>
</dbReference>
<proteinExistence type="inferred from homology"/>
<dbReference type="Pfam" id="PF00389">
    <property type="entry name" value="2-Hacid_dh"/>
    <property type="match status" value="1"/>
</dbReference>
<evidence type="ECO:0000256" key="1">
    <source>
        <dbReference type="ARBA" id="ARBA00005854"/>
    </source>
</evidence>
<name>A0A836CGK7_9STRA</name>
<reference evidence="6" key="1">
    <citation type="submission" date="2021-02" db="EMBL/GenBank/DDBJ databases">
        <title>First Annotated Genome of the Yellow-green Alga Tribonema minus.</title>
        <authorList>
            <person name="Mahan K.M."/>
        </authorList>
    </citation>
    <scope>NUCLEOTIDE SEQUENCE</scope>
    <source>
        <strain evidence="6">UTEX B ZZ1240</strain>
    </source>
</reference>
<sequence length="471" mass="51358">MKDGDLCISEGQHVDRMILLEDGTLERTRSNPATTSSEPMVIDVVAEKGRALCVLHLLTRAGDPSYATVKAKGSAVVWEMPREEFQKFMTSAPEYALALMANMAAQLRSGSKIMRAIRQQQSGDENFQGQRILSYDSSAWVRENFTKGIEEYNKTAPAHLQLSIDYTGDTLSSTSAGVTVGHDIVCLFVNDTADRAALMALSNAGVKMIAMRCAGYDRVDAKAAETLGFTVARVPAYSPYAVAEHGVALLMALNRKLYKAIPRVHDFNFTLDGLSGFDMHGKTVGVVGTGKIGQCLCNILLGFGVNLICFDVYPNDGLKAKGAKYVEMDEIWGTSTVIFLMTPLLPSTHHIFNSEVLPKLKRGVYIINTSRGGLVETKALISGLKSGAVGGAALDVYENEAGYFFRDHSDTVVADEQLTQLLSFHNVILTAHQAFFTQDAITNIVNTTLANIRDYMEGKTGREHPNSIYSK</sequence>
<accession>A0A836CGK7</accession>
<dbReference type="InterPro" id="IPR029752">
    <property type="entry name" value="D-isomer_DH_CS1"/>
</dbReference>
<evidence type="ECO:0000259" key="5">
    <source>
        <dbReference type="PROSITE" id="PS50042"/>
    </source>
</evidence>
<dbReference type="InterPro" id="IPR014710">
    <property type="entry name" value="RmlC-like_jellyroll"/>
</dbReference>
<dbReference type="Proteomes" id="UP000664859">
    <property type="component" value="Unassembled WGS sequence"/>
</dbReference>
<dbReference type="CDD" id="cd12183">
    <property type="entry name" value="LDH_like_2"/>
    <property type="match status" value="1"/>
</dbReference>
<dbReference type="PROSITE" id="PS00065">
    <property type="entry name" value="D_2_HYDROXYACID_DH_1"/>
    <property type="match status" value="1"/>
</dbReference>
<keyword evidence="2 4" id="KW-0560">Oxidoreductase</keyword>
<comment type="similarity">
    <text evidence="1 4">Belongs to the D-isomer specific 2-hydroxyacid dehydrogenase family.</text>
</comment>
<dbReference type="PANTHER" id="PTHR43026">
    <property type="entry name" value="2-HYDROXYACID DEHYDROGENASE HOMOLOG 1-RELATED"/>
    <property type="match status" value="1"/>
</dbReference>
<dbReference type="CDD" id="cd00038">
    <property type="entry name" value="CAP_ED"/>
    <property type="match status" value="1"/>
</dbReference>
<dbReference type="GO" id="GO:0016616">
    <property type="term" value="F:oxidoreductase activity, acting on the CH-OH group of donors, NAD or NADP as acceptor"/>
    <property type="evidence" value="ECO:0007669"/>
    <property type="project" value="InterPro"/>
</dbReference>
<dbReference type="AlphaFoldDB" id="A0A836CGK7"/>
<dbReference type="Pfam" id="PF00027">
    <property type="entry name" value="cNMP_binding"/>
    <property type="match status" value="1"/>
</dbReference>
<organism evidence="6 7">
    <name type="scientific">Tribonema minus</name>
    <dbReference type="NCBI Taxonomy" id="303371"/>
    <lineage>
        <taxon>Eukaryota</taxon>
        <taxon>Sar</taxon>
        <taxon>Stramenopiles</taxon>
        <taxon>Ochrophyta</taxon>
        <taxon>PX clade</taxon>
        <taxon>Xanthophyceae</taxon>
        <taxon>Tribonematales</taxon>
        <taxon>Tribonemataceae</taxon>
        <taxon>Tribonema</taxon>
    </lineage>
</organism>
<feature type="domain" description="Cyclic nucleotide-binding" evidence="5">
    <location>
        <begin position="1"/>
        <end position="106"/>
    </location>
</feature>
<dbReference type="Gene3D" id="2.60.120.10">
    <property type="entry name" value="Jelly Rolls"/>
    <property type="match status" value="1"/>
</dbReference>
<dbReference type="InterPro" id="IPR006140">
    <property type="entry name" value="D-isomer_DH_NAD-bd"/>
</dbReference>
<keyword evidence="7" id="KW-1185">Reference proteome</keyword>